<protein>
    <recommendedName>
        <fullName evidence="4">Helitron helicase-like domain-containing protein</fullName>
    </recommendedName>
</protein>
<dbReference type="PANTHER" id="PTHR45786:SF74">
    <property type="entry name" value="ATP-DEPENDENT DNA HELICASE"/>
    <property type="match status" value="1"/>
</dbReference>
<evidence type="ECO:0000313" key="2">
    <source>
        <dbReference type="EMBL" id="PWA99731.1"/>
    </source>
</evidence>
<accession>A0A2U1QP09</accession>
<dbReference type="PANTHER" id="PTHR45786">
    <property type="entry name" value="DNA BINDING PROTEIN-LIKE"/>
    <property type="match status" value="1"/>
</dbReference>
<organism evidence="2 3">
    <name type="scientific">Artemisia annua</name>
    <name type="common">Sweet wormwood</name>
    <dbReference type="NCBI Taxonomy" id="35608"/>
    <lineage>
        <taxon>Eukaryota</taxon>
        <taxon>Viridiplantae</taxon>
        <taxon>Streptophyta</taxon>
        <taxon>Embryophyta</taxon>
        <taxon>Tracheophyta</taxon>
        <taxon>Spermatophyta</taxon>
        <taxon>Magnoliopsida</taxon>
        <taxon>eudicotyledons</taxon>
        <taxon>Gunneridae</taxon>
        <taxon>Pentapetalae</taxon>
        <taxon>asterids</taxon>
        <taxon>campanulids</taxon>
        <taxon>Asterales</taxon>
        <taxon>Asteraceae</taxon>
        <taxon>Asteroideae</taxon>
        <taxon>Anthemideae</taxon>
        <taxon>Artemisiinae</taxon>
        <taxon>Artemisia</taxon>
    </lineage>
</organism>
<reference evidence="2 3" key="1">
    <citation type="journal article" date="2018" name="Mol. Plant">
        <title>The genome of Artemisia annua provides insight into the evolution of Asteraceae family and artemisinin biosynthesis.</title>
        <authorList>
            <person name="Shen Q."/>
            <person name="Zhang L."/>
            <person name="Liao Z."/>
            <person name="Wang S."/>
            <person name="Yan T."/>
            <person name="Shi P."/>
            <person name="Liu M."/>
            <person name="Fu X."/>
            <person name="Pan Q."/>
            <person name="Wang Y."/>
            <person name="Lv Z."/>
            <person name="Lu X."/>
            <person name="Zhang F."/>
            <person name="Jiang W."/>
            <person name="Ma Y."/>
            <person name="Chen M."/>
            <person name="Hao X."/>
            <person name="Li L."/>
            <person name="Tang Y."/>
            <person name="Lv G."/>
            <person name="Zhou Y."/>
            <person name="Sun X."/>
            <person name="Brodelius P.E."/>
            <person name="Rose J.K.C."/>
            <person name="Tang K."/>
        </authorList>
    </citation>
    <scope>NUCLEOTIDE SEQUENCE [LARGE SCALE GENOMIC DNA]</scope>
    <source>
        <strain evidence="3">cv. Huhao1</strain>
        <tissue evidence="2">Leaf</tissue>
    </source>
</reference>
<gene>
    <name evidence="2" type="ORF">CTI12_AA003830</name>
</gene>
<feature type="compositionally biased region" description="Basic residues" evidence="1">
    <location>
        <begin position="299"/>
        <end position="315"/>
    </location>
</feature>
<evidence type="ECO:0000256" key="1">
    <source>
        <dbReference type="SAM" id="MobiDB-lite"/>
    </source>
</evidence>
<comment type="caution">
    <text evidence="2">The sequence shown here is derived from an EMBL/GenBank/DDBJ whole genome shotgun (WGS) entry which is preliminary data.</text>
</comment>
<feature type="compositionally biased region" description="Low complexity" evidence="1">
    <location>
        <begin position="281"/>
        <end position="298"/>
    </location>
</feature>
<dbReference type="Proteomes" id="UP000245207">
    <property type="component" value="Unassembled WGS sequence"/>
</dbReference>
<feature type="compositionally biased region" description="Polar residues" evidence="1">
    <location>
        <begin position="254"/>
        <end position="266"/>
    </location>
</feature>
<proteinExistence type="predicted"/>
<evidence type="ECO:0000313" key="3">
    <source>
        <dbReference type="Proteomes" id="UP000245207"/>
    </source>
</evidence>
<sequence length="476" mass="53227">MKTKRKATRRVTSVASLELANLSHLAQQEEPYGVDLEPNRLSPNVDALGTSLDSVTTNPCGTRHAASDICTGTSSVQHNRPTKRAKCNTLAANVKGVTADAMPKHTISAISKECDNFVVTNESQIIECTSPAIVPLTNEKRFTTCATDDVLSNVPACITNECSVGQPHNINEVPLDVHPTSHPHATTFVDKGKRKVYELPDTEHAFTDDRGLPAFLEIYHNTELLCSEDFSVMDDNRQTVMNQQLARDTGRSPLRSNVDTAGPSSTERPRTCRRLTGSENVNHQTSNQHQQSQVTMRSASRRRQRRSNPHNRPRRPRQESFQSSGHGLRADIVEDLIALLDDHNELVQLFRTARDKMSQTNIPQFKVRLFGVVGSRQHELPTGDSIGAIVFEGGPDVQTDFDVVVEQHDHRLKQVNKLNASYMSLQFPLVFIFGEDGYHLGRRLLSKNSSDDPPKKMTMQKYYSYEIHDRANGRDL</sequence>
<dbReference type="AlphaFoldDB" id="A0A2U1QP09"/>
<name>A0A2U1QP09_ARTAN</name>
<evidence type="ECO:0008006" key="4">
    <source>
        <dbReference type="Google" id="ProtNLM"/>
    </source>
</evidence>
<keyword evidence="3" id="KW-1185">Reference proteome</keyword>
<feature type="region of interest" description="Disordered" evidence="1">
    <location>
        <begin position="245"/>
        <end position="326"/>
    </location>
</feature>
<dbReference type="EMBL" id="PKPP01000008">
    <property type="protein sequence ID" value="PWA99731.1"/>
    <property type="molecule type" value="Genomic_DNA"/>
</dbReference>